<evidence type="ECO:0000256" key="1">
    <source>
        <dbReference type="ARBA" id="ARBA00009884"/>
    </source>
</evidence>
<dbReference type="SUPFAM" id="SSF56815">
    <property type="entry name" value="Sec1/munc18-like (SM) proteins"/>
    <property type="match status" value="1"/>
</dbReference>
<comment type="similarity">
    <text evidence="1">Belongs to the STXBP/unc-18/SEC1 family.</text>
</comment>
<dbReference type="Proteomes" id="UP000070089">
    <property type="component" value="Unassembled WGS sequence"/>
</dbReference>
<dbReference type="EMBL" id="JXTI01000005">
    <property type="protein sequence ID" value="KWX15656.1"/>
    <property type="molecule type" value="Genomic_DNA"/>
</dbReference>
<gene>
    <name evidence="3" type="ORF">QR46_0377</name>
</gene>
<comment type="caution">
    <text evidence="3">The sequence shown here is derived from an EMBL/GenBank/DDBJ whole genome shotgun (WGS) entry which is preliminary data.</text>
</comment>
<dbReference type="PANTHER" id="PTHR11679">
    <property type="entry name" value="VESICLE PROTEIN SORTING-ASSOCIATED"/>
    <property type="match status" value="1"/>
</dbReference>
<dbReference type="InterPro" id="IPR001619">
    <property type="entry name" value="Sec1-like"/>
</dbReference>
<protein>
    <submittedName>
        <fullName evidence="3">Sec1 vATPase</fullName>
    </submittedName>
</protein>
<evidence type="ECO:0000313" key="4">
    <source>
        <dbReference type="Proteomes" id="UP000070089"/>
    </source>
</evidence>
<reference evidence="3 4" key="1">
    <citation type="journal article" date="2015" name="Mol. Biochem. Parasitol.">
        <title>Identification of polymorphic genes for use in assemblage B genotyping assays through comparative genomics of multiple assemblage B Giardia duodenalis isolates.</title>
        <authorList>
            <person name="Wielinga C."/>
            <person name="Thompson R.C."/>
            <person name="Monis P."/>
            <person name="Ryan U."/>
        </authorList>
    </citation>
    <scope>NUCLEOTIDE SEQUENCE [LARGE SCALE GENOMIC DNA]</scope>
    <source>
        <strain evidence="3 4">BAH15c1</strain>
    </source>
</reference>
<feature type="coiled-coil region" evidence="2">
    <location>
        <begin position="314"/>
        <end position="348"/>
    </location>
</feature>
<dbReference type="InterPro" id="IPR027482">
    <property type="entry name" value="Sec1-like_dom2"/>
</dbReference>
<name>A0A132P010_GIAIN</name>
<dbReference type="GO" id="GO:0016192">
    <property type="term" value="P:vesicle-mediated transport"/>
    <property type="evidence" value="ECO:0007669"/>
    <property type="project" value="InterPro"/>
</dbReference>
<keyword evidence="2" id="KW-0175">Coiled coil</keyword>
<dbReference type="VEuPathDB" id="GiardiaDB:QR46_0377"/>
<dbReference type="InterPro" id="IPR036045">
    <property type="entry name" value="Sec1-like_sf"/>
</dbReference>
<accession>A0A132P010</accession>
<evidence type="ECO:0000256" key="2">
    <source>
        <dbReference type="SAM" id="Coils"/>
    </source>
</evidence>
<dbReference type="AlphaFoldDB" id="A0A132P010"/>
<dbReference type="Pfam" id="PF00995">
    <property type="entry name" value="Sec1"/>
    <property type="match status" value="1"/>
</dbReference>
<dbReference type="OrthoDB" id="10262287at2759"/>
<sequence>MLQTTLYNLSDVMGLVTPFLPIIYIKMISLSFEKRAYDLSDLLALQRDSLLTALGNVPENNRVFLLDEKLRDPLSLIASDLFKDSEIMFLSTSLNPHPKTDINLIVVFDSANIFNAISGTKTFLKARSSIALHFLVTPTCDQYIEQLICDTGLSDQVHTLEAFSYNSVFLDTDVITLNLQYGFNHMLYQKSMTAVQRSAQALLQIVNTTGLFRNIYSRGPEGIRCLRSFLAELKSKPIQTLDSTQSQQQPFEHVFLIDRGIDLLSLTFEPWTYEALLAETFSLRNSALQTSKDSSTTYLNSLDPIYKRLRATHISKIKGKVDTILEELKEVEQEKEQAIAGRDNLSLQQIRLIREKSIIAEKNQKFTEFHVGLANSILKSMSYDLGQAFVIKRDLFRDGALSKRVLDYMLMRIMENASFVEVFQLYLLIMIVSQPKAKDIQLIRSNVSARYGVSADFLFDTLDKSGLLPASTSKSWFKDLRAAYTLWYDEDEHSERAHGTSSALYRDISDVFNSRAPLSVRIVERELKAILSSSSRENASKSAAKGGMGGDVVSDTTSGSSATYPYVPATRVWGIKRPLEGWSGSVGEDVRLHSDLVGEQQSSSVLVVFLGGVTYAELAALSILEEQLVMQYGPRVSILTIGTDVASGREILETLVEKASEAAGNRKL</sequence>
<proteinExistence type="inferred from homology"/>
<organism evidence="3 4">
    <name type="scientific">Giardia duodenalis assemblage B</name>
    <dbReference type="NCBI Taxonomy" id="1394984"/>
    <lineage>
        <taxon>Eukaryota</taxon>
        <taxon>Metamonada</taxon>
        <taxon>Diplomonadida</taxon>
        <taxon>Hexamitidae</taxon>
        <taxon>Giardiinae</taxon>
        <taxon>Giardia</taxon>
    </lineage>
</organism>
<evidence type="ECO:0000313" key="3">
    <source>
        <dbReference type="EMBL" id="KWX15656.1"/>
    </source>
</evidence>
<dbReference type="Gene3D" id="3.40.50.1910">
    <property type="match status" value="2"/>
</dbReference>